<dbReference type="EMBL" id="CP047415">
    <property type="protein sequence ID" value="QLL74263.1"/>
    <property type="molecule type" value="Genomic_DNA"/>
</dbReference>
<proteinExistence type="predicted"/>
<evidence type="ECO:0000313" key="5">
    <source>
        <dbReference type="EMBL" id="MYN53591.1"/>
    </source>
</evidence>
<evidence type="ECO:0000313" key="16">
    <source>
        <dbReference type="Proteomes" id="UP000235119"/>
    </source>
</evidence>
<reference evidence="1 19" key="7">
    <citation type="submission" date="2019-09" db="EMBL/GenBank/DDBJ databases">
        <title>Comparative analysis of L. crispatus genomes revealed niche specific adaptation to different host and body sites.</title>
        <authorList>
            <person name="Pan M."/>
            <person name="Hidalgo-Cantabrana C."/>
            <person name="Barrangou R."/>
        </authorList>
    </citation>
    <scope>NUCLEOTIDE SEQUENCE [LARGE SCALE GENOMIC DNA]</scope>
    <source>
        <strain evidence="1 19">NCK2488</strain>
    </source>
</reference>
<evidence type="ECO:0000313" key="4">
    <source>
        <dbReference type="EMBL" id="MES5149541.1"/>
    </source>
</evidence>
<evidence type="ECO:0000313" key="7">
    <source>
        <dbReference type="EMBL" id="PJZ17470.1"/>
    </source>
</evidence>
<dbReference type="OMA" id="DDRVYAC"/>
<evidence type="ECO:0000313" key="6">
    <source>
        <dbReference type="EMBL" id="OXC21071.1"/>
    </source>
</evidence>
<keyword evidence="23" id="KW-1185">Reference proteome</keyword>
<reference evidence="2 13" key="1">
    <citation type="journal article" date="2016" name="Microbiology (Mosc.)">
        <title>Comparison of Lactobacillus crispatus isolates from Lactobacillus-dominated vaginal microbiomes with isolates from microbiomes containing bacterial vaginosis-associated bacteria.</title>
        <authorList>
            <person name="Abdelmaksoud A.A."/>
            <person name="Koparde V.N."/>
            <person name="Sheth N.U."/>
            <person name="Serrano M.G."/>
            <person name="Glascock A.L."/>
            <person name="Fettweis J.M."/>
            <person name="Strauss Iii J.F."/>
            <person name="Buck G.A."/>
            <person name="Jefferson K.K."/>
        </authorList>
    </citation>
    <scope>NUCLEOTIDE SEQUENCE [LARGE SCALE GENOMIC DNA]</scope>
    <source>
        <strain evidence="2 13">VMC3</strain>
    </source>
</reference>
<dbReference type="Pfam" id="PF13151">
    <property type="entry name" value="DUF3990"/>
    <property type="match status" value="1"/>
</dbReference>
<evidence type="ECO:0000313" key="11">
    <source>
        <dbReference type="EMBL" id="RXF58379.1"/>
    </source>
</evidence>
<evidence type="ECO:0000313" key="3">
    <source>
        <dbReference type="EMBL" id="MDT9609086.1"/>
    </source>
</evidence>
<reference evidence="11 17" key="6">
    <citation type="submission" date="2019-01" db="EMBL/GenBank/DDBJ databases">
        <title>The genome sequence of Lactobacillus crispatus L49.</title>
        <authorList>
            <person name="Zhong J."/>
            <person name="Zhang J."/>
        </authorList>
    </citation>
    <scope>NUCLEOTIDE SEQUENCE [LARGE SCALE GENOMIC DNA]</scope>
    <source>
        <strain evidence="11 17">L49</strain>
    </source>
</reference>
<reference evidence="8 16" key="5">
    <citation type="submission" date="2017-12" db="EMBL/GenBank/DDBJ databases">
        <title>Phylogenetic diversity of female urinary microbiome.</title>
        <authorList>
            <person name="Thomas-White K."/>
            <person name="Wolfe A.J."/>
        </authorList>
    </citation>
    <scope>NUCLEOTIDE SEQUENCE [LARGE SCALE GENOMIC DNA]</scope>
    <source>
        <strain evidence="8 16">UMB0085</strain>
    </source>
</reference>
<evidence type="ECO:0000313" key="21">
    <source>
        <dbReference type="Proteomes" id="UP000464915"/>
    </source>
</evidence>
<gene>
    <name evidence="4" type="ORF">ABVC42_06320</name>
    <name evidence="2" type="ORF">AEL95_09380</name>
    <name evidence="6" type="ORF">AYP82_01905</name>
    <name evidence="7" type="ORF">BHU41_04965</name>
    <name evidence="12" type="ORF">CEE75_04510</name>
    <name evidence="8" type="ORF">CYJ79_03535</name>
    <name evidence="11" type="ORF">ERD32_03715</name>
    <name evidence="1" type="ORF">F1C09_09110</name>
    <name evidence="9" type="ORF">GSR61_06925</name>
    <name evidence="5" type="ORF">GTK63_04515</name>
    <name evidence="10" type="ORF">GTO85_07830</name>
    <name evidence="3" type="ORF">RON39_02930</name>
</gene>
<evidence type="ECO:0000313" key="2">
    <source>
        <dbReference type="EMBL" id="KWU03042.1"/>
    </source>
</evidence>
<dbReference type="Proteomes" id="UP000464915">
    <property type="component" value="Chromosome"/>
</dbReference>
<dbReference type="EMBL" id="VUAV01000076">
    <property type="protein sequence ID" value="KAA8811795.1"/>
    <property type="molecule type" value="Genomic_DNA"/>
</dbReference>
<evidence type="ECO:0000313" key="10">
    <source>
        <dbReference type="EMBL" id="QLL74263.1"/>
    </source>
</evidence>
<name>A0A120DMJ8_9LACO</name>
<protein>
    <submittedName>
        <fullName evidence="1">DUF3990 domain-containing protein</fullName>
    </submittedName>
</protein>
<reference evidence="3" key="11">
    <citation type="submission" date="2023-08" db="EMBL/GenBank/DDBJ databases">
        <title>Lactobacillus from the Female Urinary Tract.</title>
        <authorList>
            <person name="Stegman N."/>
            <person name="Jackson B."/>
            <person name="Steiling M."/>
            <person name="Sedano C."/>
            <person name="Wolfe A."/>
            <person name="Putonti C."/>
        </authorList>
    </citation>
    <scope>NUCLEOTIDE SEQUENCE</scope>
    <source>
        <strain evidence="3">UMB5661</strain>
    </source>
</reference>
<evidence type="ECO:0000313" key="1">
    <source>
        <dbReference type="EMBL" id="KAA8811795.1"/>
    </source>
</evidence>
<reference evidence="7 15" key="3">
    <citation type="submission" date="2016-10" db="EMBL/GenBank/DDBJ databases">
        <title>WGS of isloates from the oral cavity of healthy individuals.</title>
        <authorList>
            <person name="Sharma S."/>
            <person name="Pal V.K."/>
            <person name="Patil P.B."/>
            <person name="Korpole S."/>
            <person name="Grover V."/>
        </authorList>
    </citation>
    <scope>NUCLEOTIDE SEQUENCE [LARGE SCALE GENOMIC DNA]</scope>
    <source>
        <strain evidence="7 15">DISK12</strain>
    </source>
</reference>
<dbReference type="Proteomes" id="UP001253287">
    <property type="component" value="Unassembled WGS sequence"/>
</dbReference>
<reference evidence="9 21" key="8">
    <citation type="submission" date="2019-12" db="EMBL/GenBank/DDBJ databases">
        <title>Complete Genome Sequences of Lactobacillus strains, C25 and P38, Isolated from Chicken Cecum.</title>
        <authorList>
            <person name="Hassan H.M."/>
            <person name="Mendoza M."/>
            <person name="Rezvani M."/>
            <person name="Koci M.D."/>
            <person name="Dickey A.N."/>
            <person name="Scholl E.H."/>
        </authorList>
    </citation>
    <scope>NUCLEOTIDE SEQUENCE [LARGE SCALE GENOMIC DNA]</scope>
    <source>
        <strain evidence="9 21">C25</strain>
    </source>
</reference>
<evidence type="ECO:0000313" key="18">
    <source>
        <dbReference type="Proteomes" id="UP000295195"/>
    </source>
</evidence>
<dbReference type="PATRIC" id="fig|47770.28.peg.1394"/>
<dbReference type="RefSeq" id="WP_005727083.1">
    <property type="nucleotide sequence ID" value="NZ_CAZZQD010000001.1"/>
</dbReference>
<dbReference type="Proteomes" id="UP000324504">
    <property type="component" value="Unassembled WGS sequence"/>
</dbReference>
<evidence type="ECO:0000313" key="20">
    <source>
        <dbReference type="Proteomes" id="UP000460132"/>
    </source>
</evidence>
<dbReference type="EMBL" id="CP047142">
    <property type="protein sequence ID" value="QHQ68306.1"/>
    <property type="molecule type" value="Genomic_DNA"/>
</dbReference>
<dbReference type="Proteomes" id="UP000198437">
    <property type="component" value="Unassembled WGS sequence"/>
</dbReference>
<organism evidence="2 13">
    <name type="scientific">Lactobacillus crispatus</name>
    <dbReference type="NCBI Taxonomy" id="47770"/>
    <lineage>
        <taxon>Bacteria</taxon>
        <taxon>Bacillati</taxon>
        <taxon>Bacillota</taxon>
        <taxon>Bacilli</taxon>
        <taxon>Lactobacillales</taxon>
        <taxon>Lactobacillaceae</taxon>
        <taxon>Lactobacillus</taxon>
    </lineage>
</organism>
<evidence type="ECO:0000313" key="13">
    <source>
        <dbReference type="Proteomes" id="UP000067598"/>
    </source>
</evidence>
<dbReference type="EMBL" id="JAVTXN010000009">
    <property type="protein sequence ID" value="MDT9609086.1"/>
    <property type="molecule type" value="Genomic_DNA"/>
</dbReference>
<dbReference type="EMBL" id="LJGP01000046">
    <property type="protein sequence ID" value="KWU03042.1"/>
    <property type="molecule type" value="Genomic_DNA"/>
</dbReference>
<evidence type="ECO:0000313" key="8">
    <source>
        <dbReference type="EMBL" id="PLT11739.1"/>
    </source>
</evidence>
<evidence type="ECO:0000313" key="19">
    <source>
        <dbReference type="Proteomes" id="UP000324504"/>
    </source>
</evidence>
<dbReference type="SUPFAM" id="SSF56399">
    <property type="entry name" value="ADP-ribosylation"/>
    <property type="match status" value="1"/>
</dbReference>
<reference evidence="6 14" key="2">
    <citation type="submission" date="2016-05" db="EMBL/GenBank/DDBJ databases">
        <authorList>
            <person name="Johnson T.J."/>
            <person name="Youmans B.P."/>
            <person name="Case K.A."/>
        </authorList>
    </citation>
    <scope>NUCLEOTIDE SEQUENCE [LARGE SCALE GENOMIC DNA]</scope>
    <source>
        <strain evidence="6 14">UMNLC6</strain>
    </source>
</reference>
<evidence type="ECO:0000313" key="15">
    <source>
        <dbReference type="Proteomes" id="UP000231914"/>
    </source>
</evidence>
<accession>A0A6P1TW63</accession>
<sequence>MKNTHTSRFMKSNTKVILYHGSNQAVYQPRINKNVFTTDFGNGFYVTANRRQAEKWAKRKARYSGQPTLNRYVFDADQPDLKILVYQADIDWIKFVIQNRMNNIKDNSDIVIGPTADGKLFSVVNCWKHGNLDLDEALLKLKPSVYSEQYCFKTERALKALTFIDKELVR</sequence>
<dbReference type="EMBL" id="MKXG01000012">
    <property type="protein sequence ID" value="PJZ17470.1"/>
    <property type="molecule type" value="Genomic_DNA"/>
</dbReference>
<reference evidence="4" key="12">
    <citation type="submission" date="2024-06" db="EMBL/GenBank/DDBJ databases">
        <title>Vaginal Lactobacillus fatty acid response mechanisms reveal a metabolite-targeted strategy for bacterial vaginosis treatment.</title>
        <authorList>
            <person name="Zhu M."/>
            <person name="Blainey P.C."/>
            <person name="Bloom S.M."/>
            <person name="Kwon D.S."/>
        </authorList>
    </citation>
    <scope>NUCLEOTIDE SEQUENCE</scope>
    <source>
        <strain evidence="4">194_F1_1</strain>
    </source>
</reference>
<accession>A0A120DMJ8</accession>
<dbReference type="EMBL" id="LYQW01000047">
    <property type="protein sequence ID" value="OXC21071.1"/>
    <property type="molecule type" value="Genomic_DNA"/>
</dbReference>
<evidence type="ECO:0000313" key="12">
    <source>
        <dbReference type="EMBL" id="TDN32392.1"/>
    </source>
</evidence>
<dbReference type="InterPro" id="IPR025051">
    <property type="entry name" value="DUF3990"/>
</dbReference>
<dbReference type="Proteomes" id="UP000510660">
    <property type="component" value="Chromosome"/>
</dbReference>
<dbReference type="Proteomes" id="UP000231914">
    <property type="component" value="Unassembled WGS sequence"/>
</dbReference>
<dbReference type="EMBL" id="WWFF01000005">
    <property type="protein sequence ID" value="MYN53591.1"/>
    <property type="molecule type" value="Genomic_DNA"/>
</dbReference>
<reference evidence="10 22" key="9">
    <citation type="submission" date="2020-01" db="EMBL/GenBank/DDBJ databases">
        <title>Complete and circular genome sequences of six lactobacillus isolates from horses.</title>
        <authorList>
            <person name="Hassan H.M."/>
        </authorList>
    </citation>
    <scope>NUCLEOTIDE SEQUENCE [LARGE SCALE GENOMIC DNA]</scope>
    <source>
        <strain evidence="10 22">1D</strain>
    </source>
</reference>
<dbReference type="Proteomes" id="UP000067598">
    <property type="component" value="Unassembled WGS sequence"/>
</dbReference>
<dbReference type="Proteomes" id="UP000460132">
    <property type="component" value="Unassembled WGS sequence"/>
</dbReference>
<evidence type="ECO:0000313" key="9">
    <source>
        <dbReference type="EMBL" id="QHQ68306.1"/>
    </source>
</evidence>
<dbReference type="Proteomes" id="UP000289808">
    <property type="component" value="Unassembled WGS sequence"/>
</dbReference>
<evidence type="ECO:0000313" key="22">
    <source>
        <dbReference type="Proteomes" id="UP000510660"/>
    </source>
</evidence>
<dbReference type="AlphaFoldDB" id="A0A120DMJ8"/>
<reference evidence="12 18" key="4">
    <citation type="submission" date="2017-06" db="EMBL/GenBank/DDBJ databases">
        <authorList>
            <person name="Swanenburg J."/>
            <person name="Kort R."/>
        </authorList>
    </citation>
    <scope>NUCLEOTIDE SEQUENCE [LARGE SCALE GENOMIC DNA]</scope>
    <source>
        <strain evidence="12 18">RL05</strain>
    </source>
</reference>
<evidence type="ECO:0000313" key="14">
    <source>
        <dbReference type="Proteomes" id="UP000198437"/>
    </source>
</evidence>
<dbReference type="Proteomes" id="UP000235119">
    <property type="component" value="Unassembled WGS sequence"/>
</dbReference>
<reference evidence="5 20" key="10">
    <citation type="submission" date="2020-01" db="EMBL/GenBank/DDBJ databases">
        <title>Vaginal microbiome of pregnant Indian women: Insights into the genome of dominants Lactobacillus species.</title>
        <authorList>
            <person name="Das B."/>
            <person name="Mehta O."/>
            <person name="Ghosh T.S."/>
            <person name="Kothidar A."/>
            <person name="Gowtham M.R."/>
            <person name="Mitra R."/>
            <person name="Kshetrapal P."/>
            <person name="Wadhwa N."/>
            <person name="Thiruvengadam R."/>
            <person name="Nair G.B."/>
            <person name="Bhatnagar S."/>
            <person name="Pore S."/>
        </authorList>
    </citation>
    <scope>NUCLEOTIDE SEQUENCE [LARGE SCALE GENOMIC DNA]</scope>
    <source>
        <strain evidence="5 20">Indica2</strain>
    </source>
</reference>
<dbReference type="EMBL" id="JBETVU010000012">
    <property type="protein sequence ID" value="MES5149541.1"/>
    <property type="molecule type" value="Genomic_DNA"/>
</dbReference>
<dbReference type="EMBL" id="SCLX01000014">
    <property type="protein sequence ID" value="RXF58379.1"/>
    <property type="molecule type" value="Genomic_DNA"/>
</dbReference>
<dbReference type="Proteomes" id="UP001434419">
    <property type="component" value="Unassembled WGS sequence"/>
</dbReference>
<evidence type="ECO:0000313" key="17">
    <source>
        <dbReference type="Proteomes" id="UP000289808"/>
    </source>
</evidence>
<evidence type="ECO:0000313" key="23">
    <source>
        <dbReference type="Proteomes" id="UP001434419"/>
    </source>
</evidence>
<dbReference type="EMBL" id="NKLP01000072">
    <property type="protein sequence ID" value="TDN32392.1"/>
    <property type="molecule type" value="Genomic_DNA"/>
</dbReference>
<dbReference type="EMBL" id="PKIW01000011">
    <property type="protein sequence ID" value="PLT11739.1"/>
    <property type="molecule type" value="Genomic_DNA"/>
</dbReference>
<dbReference type="Proteomes" id="UP000295195">
    <property type="component" value="Unassembled WGS sequence"/>
</dbReference>